<keyword evidence="1" id="KW-0418">Kinase</keyword>
<dbReference type="GO" id="GO:0004674">
    <property type="term" value="F:protein serine/threonine kinase activity"/>
    <property type="evidence" value="ECO:0007669"/>
    <property type="project" value="UniProtKB-EC"/>
</dbReference>
<keyword evidence="2" id="KW-1185">Reference proteome</keyword>
<organism evidence="1 2">
    <name type="scientific">Naumannella cuiyingiana</name>
    <dbReference type="NCBI Taxonomy" id="1347891"/>
    <lineage>
        <taxon>Bacteria</taxon>
        <taxon>Bacillati</taxon>
        <taxon>Actinomycetota</taxon>
        <taxon>Actinomycetes</taxon>
        <taxon>Propionibacteriales</taxon>
        <taxon>Propionibacteriaceae</taxon>
        <taxon>Naumannella</taxon>
    </lineage>
</organism>
<reference evidence="1 2" key="1">
    <citation type="submission" date="2020-07" db="EMBL/GenBank/DDBJ databases">
        <title>Sequencing the genomes of 1000 actinobacteria strains.</title>
        <authorList>
            <person name="Klenk H.-P."/>
        </authorList>
    </citation>
    <scope>NUCLEOTIDE SEQUENCE [LARGE SCALE GENOMIC DNA]</scope>
    <source>
        <strain evidence="1 2">DSM 103164</strain>
    </source>
</reference>
<keyword evidence="1" id="KW-0808">Transferase</keyword>
<evidence type="ECO:0000313" key="1">
    <source>
        <dbReference type="EMBL" id="NYI72414.1"/>
    </source>
</evidence>
<dbReference type="EMBL" id="JACBZS010000001">
    <property type="protein sequence ID" value="NYI72414.1"/>
    <property type="molecule type" value="Genomic_DNA"/>
</dbReference>
<accession>A0A7Z0DBS6</accession>
<name>A0A7Z0DBS6_9ACTN</name>
<gene>
    <name evidence="1" type="ORF">GGQ54_002974</name>
</gene>
<proteinExistence type="predicted"/>
<sequence>MTPQAGPPPPPAEVAALGEVVAATPGSAPGTVDYAIRDRAGQRHAVTAAPRASRGPLDAAAALAVRARIPLLAPISDRIELTGGGLALVRPWLPGRPLEVDPARPGDSALELFVAQDTETVLGCLDKVIGAHVALARHGLIAVAFHSGRIRWDFDALEPHLVGLESYRGAYRLDSDRAPGDPRFMAPEEFRRGAAIDQPATVFALGRTAQVLLGRTGRTRIGPDLLSVVLRAVADDPTDRYARVATFATAWMAARMIPAPRPEPAPGKPDP</sequence>
<dbReference type="EC" id="2.7.11.1" evidence="1"/>
<dbReference type="RefSeq" id="WP_179446083.1">
    <property type="nucleotide sequence ID" value="NZ_JACBZS010000001.1"/>
</dbReference>
<evidence type="ECO:0000313" key="2">
    <source>
        <dbReference type="Proteomes" id="UP000527616"/>
    </source>
</evidence>
<protein>
    <submittedName>
        <fullName evidence="1">Serine/threonine-protein kinase</fullName>
        <ecNumber evidence="1">2.7.11.1</ecNumber>
    </submittedName>
</protein>
<dbReference type="Proteomes" id="UP000527616">
    <property type="component" value="Unassembled WGS sequence"/>
</dbReference>
<dbReference type="AlphaFoldDB" id="A0A7Z0DBS6"/>
<comment type="caution">
    <text evidence="1">The sequence shown here is derived from an EMBL/GenBank/DDBJ whole genome shotgun (WGS) entry which is preliminary data.</text>
</comment>